<gene>
    <name evidence="3" type="ORF">GR183_10395</name>
</gene>
<feature type="transmembrane region" description="Helical" evidence="1">
    <location>
        <begin position="20"/>
        <end position="44"/>
    </location>
</feature>
<accession>A0A7X3S821</accession>
<reference evidence="3 4" key="1">
    <citation type="submission" date="2019-12" db="EMBL/GenBank/DDBJ databases">
        <authorList>
            <person name="Li M."/>
        </authorList>
    </citation>
    <scope>NUCLEOTIDE SEQUENCE [LARGE SCALE GENOMIC DNA]</scope>
    <source>
        <strain evidence="3 4">GBMRC 2046</strain>
    </source>
</reference>
<keyword evidence="1" id="KW-0812">Transmembrane</keyword>
<dbReference type="RefSeq" id="WP_160775506.1">
    <property type="nucleotide sequence ID" value="NZ_WUMV01000003.1"/>
</dbReference>
<name>A0A7X3S821_9HYPH</name>
<feature type="transmembrane region" description="Helical" evidence="1">
    <location>
        <begin position="51"/>
        <end position="69"/>
    </location>
</feature>
<dbReference type="Gene3D" id="1.20.5.160">
    <property type="entry name" value="Bacterial aa3 type cytochrome c oxidase subunit IV"/>
    <property type="match status" value="1"/>
</dbReference>
<proteinExistence type="predicted"/>
<comment type="caution">
    <text evidence="3">The sequence shown here is derived from an EMBL/GenBank/DDBJ whole genome shotgun (WGS) entry which is preliminary data.</text>
</comment>
<evidence type="ECO:0000313" key="3">
    <source>
        <dbReference type="EMBL" id="MXN65310.1"/>
    </source>
</evidence>
<dbReference type="AlphaFoldDB" id="A0A7X3S821"/>
<protein>
    <submittedName>
        <fullName evidence="3">Aa3-type cytochrome c oxidase subunit IV</fullName>
    </submittedName>
</protein>
<keyword evidence="4" id="KW-1185">Reference proteome</keyword>
<organism evidence="3 4">
    <name type="scientific">Stappia sediminis</name>
    <dbReference type="NCBI Taxonomy" id="2692190"/>
    <lineage>
        <taxon>Bacteria</taxon>
        <taxon>Pseudomonadati</taxon>
        <taxon>Pseudomonadota</taxon>
        <taxon>Alphaproteobacteria</taxon>
        <taxon>Hyphomicrobiales</taxon>
        <taxon>Stappiaceae</taxon>
        <taxon>Stappia</taxon>
    </lineage>
</organism>
<sequence length="95" mass="9881">MADNNANTMEFEAHRATYEGFVNIGKISAIALLNVLLCLIMFTFGGTAGTIFGWIMVFALLIAAAVGIALGARGWIPGAAVFVMTVVLSILTSAG</sequence>
<dbReference type="Pfam" id="PF07835">
    <property type="entry name" value="COX4_pro_2"/>
    <property type="match status" value="1"/>
</dbReference>
<dbReference type="InterPro" id="IPR012422">
    <property type="entry name" value="Cyt_c_oxidase_su4_bac-aa3"/>
</dbReference>
<dbReference type="Proteomes" id="UP000433101">
    <property type="component" value="Unassembled WGS sequence"/>
</dbReference>
<feature type="transmembrane region" description="Helical" evidence="1">
    <location>
        <begin position="75"/>
        <end position="94"/>
    </location>
</feature>
<keyword evidence="1" id="KW-1133">Transmembrane helix</keyword>
<evidence type="ECO:0000259" key="2">
    <source>
        <dbReference type="Pfam" id="PF07835"/>
    </source>
</evidence>
<dbReference type="SUPFAM" id="SSF81469">
    <property type="entry name" value="Bacterial aa3 type cytochrome c oxidase subunit IV"/>
    <property type="match status" value="1"/>
</dbReference>
<keyword evidence="1" id="KW-0472">Membrane</keyword>
<dbReference type="InterPro" id="IPR036596">
    <property type="entry name" value="Cyt-C_aa3_sf"/>
</dbReference>
<evidence type="ECO:0000256" key="1">
    <source>
        <dbReference type="SAM" id="Phobius"/>
    </source>
</evidence>
<dbReference type="EMBL" id="WUMV01000003">
    <property type="protein sequence ID" value="MXN65310.1"/>
    <property type="molecule type" value="Genomic_DNA"/>
</dbReference>
<feature type="domain" description="Cytochrome c oxidase subunit IV bacterial aa3 type" evidence="2">
    <location>
        <begin position="6"/>
        <end position="42"/>
    </location>
</feature>
<evidence type="ECO:0000313" key="4">
    <source>
        <dbReference type="Proteomes" id="UP000433101"/>
    </source>
</evidence>